<evidence type="ECO:0000259" key="11">
    <source>
        <dbReference type="Pfam" id="PF02776"/>
    </source>
</evidence>
<feature type="domain" description="Thiamine pyrophosphate enzyme central" evidence="9">
    <location>
        <begin position="201"/>
        <end position="336"/>
    </location>
</feature>
<sequence>MASKTKGSPLPMTGAKALVRMMEDRGVEVIFGYPGGANLPIYDELRQSKIQHILTRHEAGAAHMAEGYARVAGSPGVCLATSGPGATNLVTGLADALLDSIPVVAITGQIHRNLIGTDAFQEVDCFNITMPVTKHNELIKHESDLVAAIDGAFYIANSGRKGPVLLDIPVDVQLANYPHDLKAKAILPGYQPTVRGNIGQIKRALRALDRAERPLVLIGGGVEASGAVAELLSLVRKCRLPVVRTLMATGVIGADDELYQGMIGTHGNSLANRLVNQDADVILAIGVKMSNRSIVKPELFAKKAKLIQIDIDPAEIGKNLPADIPIVGDIKETLRDMNRRIEEKPICGREPWILGKHKRSTTMLPKTDAARVMELVFDELSKIDQKLHVTTDVGRHQMWANHHMTNPKHLPLFTSGGLGTMGFGLPAAIGCWFADKETPVVNISGDGSFMMNMQEFLVAVEHKVPLTVIVLNDFRLGMIRELQNLKYGKRHIANDFNRDLDYPLLAQAMGGWGETIVDPKRIGPALKKAIQSRKPNILCFDLELLDQRANLSLKEKAG</sequence>
<keyword evidence="8" id="KW-0479">Metal-binding</keyword>
<reference evidence="12 13" key="1">
    <citation type="journal article" date="2016" name="Nat. Commun.">
        <title>Thousands of microbial genomes shed light on interconnected biogeochemical processes in an aquifer system.</title>
        <authorList>
            <person name="Anantharaman K."/>
            <person name="Brown C.T."/>
            <person name="Hug L.A."/>
            <person name="Sharon I."/>
            <person name="Castelle C.J."/>
            <person name="Probst A.J."/>
            <person name="Thomas B.C."/>
            <person name="Singh A."/>
            <person name="Wilkins M.J."/>
            <person name="Karaoz U."/>
            <person name="Brodie E.L."/>
            <person name="Williams K.H."/>
            <person name="Hubbard S.S."/>
            <person name="Banfield J.F."/>
        </authorList>
    </citation>
    <scope>NUCLEOTIDE SEQUENCE [LARGE SCALE GENOMIC DNA]</scope>
</reference>
<dbReference type="InterPro" id="IPR029061">
    <property type="entry name" value="THDP-binding"/>
</dbReference>
<dbReference type="InterPro" id="IPR012846">
    <property type="entry name" value="Acetolactate_synth_lsu"/>
</dbReference>
<name>A0A1F6G846_9PROT</name>
<keyword evidence="5 8" id="KW-0028">Amino-acid biosynthesis</keyword>
<evidence type="ECO:0000256" key="4">
    <source>
        <dbReference type="ARBA" id="ARBA00013145"/>
    </source>
</evidence>
<comment type="cofactor">
    <cofactor evidence="8">
        <name>thiamine diphosphate</name>
        <dbReference type="ChEBI" id="CHEBI:58937"/>
    </cofactor>
    <text evidence="8">Binds 1 thiamine pyrophosphate per subunit.</text>
</comment>
<protein>
    <recommendedName>
        <fullName evidence="4 8">Acetolactate synthase</fullName>
        <ecNumber evidence="4 8">2.2.1.6</ecNumber>
    </recommendedName>
</protein>
<dbReference type="GO" id="GO:0009097">
    <property type="term" value="P:isoleucine biosynthetic process"/>
    <property type="evidence" value="ECO:0007669"/>
    <property type="project" value="UniProtKB-UniPathway"/>
</dbReference>
<comment type="cofactor">
    <cofactor evidence="8">
        <name>Mg(2+)</name>
        <dbReference type="ChEBI" id="CHEBI:18420"/>
    </cofactor>
    <text evidence="8">Binds 1 Mg(2+) ion per subunit.</text>
</comment>
<dbReference type="Pfam" id="PF02775">
    <property type="entry name" value="TPP_enzyme_C"/>
    <property type="match status" value="1"/>
</dbReference>
<organism evidence="12 13">
    <name type="scientific">Candidatus Lambdaproteobacteria bacterium RIFOXYD2_FULL_50_16</name>
    <dbReference type="NCBI Taxonomy" id="1817772"/>
    <lineage>
        <taxon>Bacteria</taxon>
        <taxon>Pseudomonadati</taxon>
        <taxon>Pseudomonadota</taxon>
        <taxon>Candidatus Lambdaproteobacteria</taxon>
    </lineage>
</organism>
<keyword evidence="6 8" id="KW-0786">Thiamine pyrophosphate</keyword>
<evidence type="ECO:0000256" key="7">
    <source>
        <dbReference type="ARBA" id="ARBA00023304"/>
    </source>
</evidence>
<evidence type="ECO:0000256" key="5">
    <source>
        <dbReference type="ARBA" id="ARBA00022605"/>
    </source>
</evidence>
<dbReference type="Pfam" id="PF00205">
    <property type="entry name" value="TPP_enzyme_M"/>
    <property type="match status" value="1"/>
</dbReference>
<feature type="domain" description="Thiamine pyrophosphate enzyme N-terminal TPP-binding" evidence="11">
    <location>
        <begin position="12"/>
        <end position="124"/>
    </location>
</feature>
<feature type="domain" description="Thiamine pyrophosphate enzyme TPP-binding" evidence="10">
    <location>
        <begin position="392"/>
        <end position="536"/>
    </location>
</feature>
<proteinExistence type="inferred from homology"/>
<dbReference type="InterPro" id="IPR012001">
    <property type="entry name" value="Thiamin_PyroP_enz_TPP-bd_dom"/>
</dbReference>
<comment type="caution">
    <text evidence="12">The sequence shown here is derived from an EMBL/GenBank/DDBJ whole genome shotgun (WGS) entry which is preliminary data.</text>
</comment>
<dbReference type="PANTHER" id="PTHR18968">
    <property type="entry name" value="THIAMINE PYROPHOSPHATE ENZYMES"/>
    <property type="match status" value="1"/>
</dbReference>
<evidence type="ECO:0000259" key="9">
    <source>
        <dbReference type="Pfam" id="PF00205"/>
    </source>
</evidence>
<dbReference type="CDD" id="cd07035">
    <property type="entry name" value="TPP_PYR_POX_like"/>
    <property type="match status" value="1"/>
</dbReference>
<dbReference type="InterPro" id="IPR012000">
    <property type="entry name" value="Thiamin_PyroP_enz_cen_dom"/>
</dbReference>
<comment type="similarity">
    <text evidence="3 8">Belongs to the TPP enzyme family.</text>
</comment>
<dbReference type="InterPro" id="IPR045229">
    <property type="entry name" value="TPP_enz"/>
</dbReference>
<comment type="pathway">
    <text evidence="1 8">Amino-acid biosynthesis; L-isoleucine biosynthesis; L-isoleucine from 2-oxobutanoate: step 1/4.</text>
</comment>
<accession>A0A1F6G846</accession>
<comment type="pathway">
    <text evidence="2 8">Amino-acid biosynthesis; L-valine biosynthesis; L-valine from pyruvate: step 1/4.</text>
</comment>
<evidence type="ECO:0000313" key="12">
    <source>
        <dbReference type="EMBL" id="OGG94278.1"/>
    </source>
</evidence>
<dbReference type="Gene3D" id="3.40.50.970">
    <property type="match status" value="2"/>
</dbReference>
<dbReference type="Gene3D" id="3.40.50.1220">
    <property type="entry name" value="TPP-binding domain"/>
    <property type="match status" value="1"/>
</dbReference>
<dbReference type="GO" id="GO:0005948">
    <property type="term" value="C:acetolactate synthase complex"/>
    <property type="evidence" value="ECO:0007669"/>
    <property type="project" value="TreeGrafter"/>
</dbReference>
<evidence type="ECO:0000256" key="6">
    <source>
        <dbReference type="ARBA" id="ARBA00023052"/>
    </source>
</evidence>
<keyword evidence="7 8" id="KW-0100">Branched-chain amino acid biosynthesis</keyword>
<dbReference type="Proteomes" id="UP000178449">
    <property type="component" value="Unassembled WGS sequence"/>
</dbReference>
<keyword evidence="8" id="KW-0808">Transferase</keyword>
<dbReference type="SUPFAM" id="SSF52518">
    <property type="entry name" value="Thiamin diphosphate-binding fold (THDP-binding)"/>
    <property type="match status" value="2"/>
</dbReference>
<evidence type="ECO:0000256" key="2">
    <source>
        <dbReference type="ARBA" id="ARBA00005025"/>
    </source>
</evidence>
<evidence type="ECO:0000256" key="8">
    <source>
        <dbReference type="RuleBase" id="RU003591"/>
    </source>
</evidence>
<dbReference type="EC" id="2.2.1.6" evidence="4 8"/>
<dbReference type="STRING" id="1817772.A2527_14555"/>
<keyword evidence="8" id="KW-0460">Magnesium</keyword>
<dbReference type="Pfam" id="PF02776">
    <property type="entry name" value="TPP_enzyme_N"/>
    <property type="match status" value="1"/>
</dbReference>
<dbReference type="EMBL" id="MFNE01000040">
    <property type="protein sequence ID" value="OGG94278.1"/>
    <property type="molecule type" value="Genomic_DNA"/>
</dbReference>
<dbReference type="SUPFAM" id="SSF52467">
    <property type="entry name" value="DHS-like NAD/FAD-binding domain"/>
    <property type="match status" value="1"/>
</dbReference>
<dbReference type="InterPro" id="IPR011766">
    <property type="entry name" value="TPP_enzyme_TPP-bd"/>
</dbReference>
<dbReference type="GO" id="GO:0050660">
    <property type="term" value="F:flavin adenine dinucleotide binding"/>
    <property type="evidence" value="ECO:0007669"/>
    <property type="project" value="InterPro"/>
</dbReference>
<dbReference type="PANTHER" id="PTHR18968:SF13">
    <property type="entry name" value="ACETOLACTATE SYNTHASE CATALYTIC SUBUNIT, MITOCHONDRIAL"/>
    <property type="match status" value="1"/>
</dbReference>
<evidence type="ECO:0000259" key="10">
    <source>
        <dbReference type="Pfam" id="PF02775"/>
    </source>
</evidence>
<dbReference type="GO" id="GO:0030976">
    <property type="term" value="F:thiamine pyrophosphate binding"/>
    <property type="evidence" value="ECO:0007669"/>
    <property type="project" value="UniProtKB-UniRule"/>
</dbReference>
<comment type="catalytic activity">
    <reaction evidence="8">
        <text>2 pyruvate + H(+) = (2S)-2-acetolactate + CO2</text>
        <dbReference type="Rhea" id="RHEA:25249"/>
        <dbReference type="ChEBI" id="CHEBI:15361"/>
        <dbReference type="ChEBI" id="CHEBI:15378"/>
        <dbReference type="ChEBI" id="CHEBI:16526"/>
        <dbReference type="ChEBI" id="CHEBI:58476"/>
        <dbReference type="EC" id="2.2.1.6"/>
    </reaction>
</comment>
<dbReference type="GO" id="GO:0009099">
    <property type="term" value="P:L-valine biosynthetic process"/>
    <property type="evidence" value="ECO:0007669"/>
    <property type="project" value="UniProtKB-UniPathway"/>
</dbReference>
<dbReference type="InterPro" id="IPR029035">
    <property type="entry name" value="DHS-like_NAD/FAD-binding_dom"/>
</dbReference>
<dbReference type="UniPathway" id="UPA00047">
    <property type="reaction ID" value="UER00055"/>
</dbReference>
<gene>
    <name evidence="12" type="ORF">A2527_14555</name>
</gene>
<dbReference type="AlphaFoldDB" id="A0A1F6G846"/>
<dbReference type="NCBIfam" id="TIGR00118">
    <property type="entry name" value="acolac_lg"/>
    <property type="match status" value="1"/>
</dbReference>
<dbReference type="GO" id="GO:0003984">
    <property type="term" value="F:acetolactate synthase activity"/>
    <property type="evidence" value="ECO:0007669"/>
    <property type="project" value="UniProtKB-EC"/>
</dbReference>
<dbReference type="FunFam" id="3.40.50.970:FF:000007">
    <property type="entry name" value="Acetolactate synthase"/>
    <property type="match status" value="1"/>
</dbReference>
<dbReference type="GO" id="GO:0000287">
    <property type="term" value="F:magnesium ion binding"/>
    <property type="evidence" value="ECO:0007669"/>
    <property type="project" value="UniProtKB-UniRule"/>
</dbReference>
<evidence type="ECO:0000256" key="3">
    <source>
        <dbReference type="ARBA" id="ARBA00007812"/>
    </source>
</evidence>
<evidence type="ECO:0000256" key="1">
    <source>
        <dbReference type="ARBA" id="ARBA00004974"/>
    </source>
</evidence>
<dbReference type="UniPathway" id="UPA00049">
    <property type="reaction ID" value="UER00059"/>
</dbReference>
<evidence type="ECO:0000313" key="13">
    <source>
        <dbReference type="Proteomes" id="UP000178449"/>
    </source>
</evidence>